<feature type="signal peptide" evidence="1">
    <location>
        <begin position="1"/>
        <end position="26"/>
    </location>
</feature>
<dbReference type="PROSITE" id="PS51257">
    <property type="entry name" value="PROKAR_LIPOPROTEIN"/>
    <property type="match status" value="1"/>
</dbReference>
<name>A0A2W0HKI9_9BACI</name>
<accession>A0A2W0HKI9</accession>
<evidence type="ECO:0000313" key="3">
    <source>
        <dbReference type="Proteomes" id="UP000248066"/>
    </source>
</evidence>
<gene>
    <name evidence="2" type="ORF">CR205_03180</name>
</gene>
<comment type="caution">
    <text evidence="2">The sequence shown here is derived from an EMBL/GenBank/DDBJ whole genome shotgun (WGS) entry which is preliminary data.</text>
</comment>
<feature type="chain" id="PRO_5039048594" evidence="1">
    <location>
        <begin position="27"/>
        <end position="79"/>
    </location>
</feature>
<dbReference type="AlphaFoldDB" id="A0A2W0HKI9"/>
<evidence type="ECO:0000256" key="1">
    <source>
        <dbReference type="SAM" id="SignalP"/>
    </source>
</evidence>
<reference evidence="2 3" key="1">
    <citation type="submission" date="2017-10" db="EMBL/GenBank/DDBJ databases">
        <title>Bacillus sp. nov., a halophilic bacterium isolated from a Yangshapao Lake.</title>
        <authorList>
            <person name="Wang H."/>
        </authorList>
    </citation>
    <scope>NUCLEOTIDE SEQUENCE [LARGE SCALE GENOMIC DNA]</scope>
    <source>
        <strain evidence="2 3">YSP-3</strain>
    </source>
</reference>
<dbReference type="RefSeq" id="WP_110516860.1">
    <property type="nucleotide sequence ID" value="NZ_PDOF01000001.1"/>
</dbReference>
<evidence type="ECO:0000313" key="2">
    <source>
        <dbReference type="EMBL" id="PYZ97612.1"/>
    </source>
</evidence>
<dbReference type="OrthoDB" id="2887316at2"/>
<dbReference type="EMBL" id="PDOF01000001">
    <property type="protein sequence ID" value="PYZ97612.1"/>
    <property type="molecule type" value="Genomic_DNA"/>
</dbReference>
<proteinExistence type="predicted"/>
<protein>
    <submittedName>
        <fullName evidence="2">Uncharacterized protein</fullName>
    </submittedName>
</protein>
<sequence length="79" mass="8501">MVKCARYFVCAWFLIGLSACGLDAGAEDYVIWGEGNMGDELLESGADLLEKAGITYMIDSDSNILIQKKDLNKAAACCS</sequence>
<dbReference type="Proteomes" id="UP000248066">
    <property type="component" value="Unassembled WGS sequence"/>
</dbReference>
<keyword evidence="3" id="KW-1185">Reference proteome</keyword>
<organism evidence="2 3">
    <name type="scientific">Alteribacter lacisalsi</name>
    <dbReference type="NCBI Taxonomy" id="2045244"/>
    <lineage>
        <taxon>Bacteria</taxon>
        <taxon>Bacillati</taxon>
        <taxon>Bacillota</taxon>
        <taxon>Bacilli</taxon>
        <taxon>Bacillales</taxon>
        <taxon>Bacillaceae</taxon>
        <taxon>Alteribacter</taxon>
    </lineage>
</organism>
<keyword evidence="1" id="KW-0732">Signal</keyword>